<accession>A0A1I2AW52</accession>
<sequence>IPNFCYLFKLYNSTTYLRYKKLYILTSTIGYASIKIDFSGNGKEVSAQVIHLPKLMQITELKNLFERQGYATDFKVNDYIIAPEIFNNIYKGALGEVIGKYIFEKYVLPNTKLQELPNEIFERFDFELDKGVFIDFKFWNEENSQEQQTQIEKIFGLKVPDIQQKGFEFSKVFIINILADSRFPIRTSQNGQLIEVPYLIDSSSFAIAENVIFELRNLLSTK</sequence>
<organism evidence="1 2">
    <name type="scientific">Thermoflexibacter ruber</name>
    <dbReference type="NCBI Taxonomy" id="1003"/>
    <lineage>
        <taxon>Bacteria</taxon>
        <taxon>Pseudomonadati</taxon>
        <taxon>Bacteroidota</taxon>
        <taxon>Cytophagia</taxon>
        <taxon>Cytophagales</taxon>
        <taxon>Thermoflexibacteraceae</taxon>
        <taxon>Thermoflexibacter</taxon>
    </lineage>
</organism>
<evidence type="ECO:0000313" key="2">
    <source>
        <dbReference type="Proteomes" id="UP000199513"/>
    </source>
</evidence>
<gene>
    <name evidence="1" type="ORF">SAMN04488541_10021</name>
</gene>
<dbReference type="Proteomes" id="UP000199513">
    <property type="component" value="Unassembled WGS sequence"/>
</dbReference>
<feature type="non-terminal residue" evidence="1">
    <location>
        <position position="1"/>
    </location>
</feature>
<evidence type="ECO:0000313" key="1">
    <source>
        <dbReference type="EMBL" id="SFE47243.1"/>
    </source>
</evidence>
<dbReference type="RefSeq" id="WP_221407611.1">
    <property type="nucleotide sequence ID" value="NZ_FONY01000002.1"/>
</dbReference>
<keyword evidence="2" id="KW-1185">Reference proteome</keyword>
<proteinExistence type="predicted"/>
<dbReference type="STRING" id="1003.SAMN04488541_10021"/>
<dbReference type="AlphaFoldDB" id="A0A1I2AW52"/>
<dbReference type="EMBL" id="FONY01000002">
    <property type="protein sequence ID" value="SFE47243.1"/>
    <property type="molecule type" value="Genomic_DNA"/>
</dbReference>
<name>A0A1I2AW52_9BACT</name>
<protein>
    <submittedName>
        <fullName evidence="1">Uncharacterized protein</fullName>
    </submittedName>
</protein>
<reference evidence="1 2" key="1">
    <citation type="submission" date="2016-10" db="EMBL/GenBank/DDBJ databases">
        <authorList>
            <person name="de Groot N.N."/>
        </authorList>
    </citation>
    <scope>NUCLEOTIDE SEQUENCE [LARGE SCALE GENOMIC DNA]</scope>
    <source>
        <strain>GEY</strain>
        <strain evidence="2">DSM 9560</strain>
    </source>
</reference>